<keyword evidence="1" id="KW-1185">Reference proteome</keyword>
<dbReference type="GO" id="GO:0003676">
    <property type="term" value="F:nucleic acid binding"/>
    <property type="evidence" value="ECO:0007669"/>
    <property type="project" value="InterPro"/>
</dbReference>
<name>A0A1I7WAE3_HETBA</name>
<evidence type="ECO:0000313" key="1">
    <source>
        <dbReference type="Proteomes" id="UP000095283"/>
    </source>
</evidence>
<organism evidence="1 2">
    <name type="scientific">Heterorhabditis bacteriophora</name>
    <name type="common">Entomopathogenic nematode worm</name>
    <dbReference type="NCBI Taxonomy" id="37862"/>
    <lineage>
        <taxon>Eukaryota</taxon>
        <taxon>Metazoa</taxon>
        <taxon>Ecdysozoa</taxon>
        <taxon>Nematoda</taxon>
        <taxon>Chromadorea</taxon>
        <taxon>Rhabditida</taxon>
        <taxon>Rhabditina</taxon>
        <taxon>Rhabditomorpha</taxon>
        <taxon>Strongyloidea</taxon>
        <taxon>Heterorhabditidae</taxon>
        <taxon>Heterorhabditis</taxon>
    </lineage>
</organism>
<dbReference type="Gene3D" id="3.30.420.10">
    <property type="entry name" value="Ribonuclease H-like superfamily/Ribonuclease H"/>
    <property type="match status" value="1"/>
</dbReference>
<protein>
    <submittedName>
        <fullName evidence="2">HTH_Tnp_Tc3_1 domain-containing protein</fullName>
    </submittedName>
</protein>
<proteinExistence type="predicted"/>
<dbReference type="AlphaFoldDB" id="A0A1I7WAE3"/>
<dbReference type="Proteomes" id="UP000095283">
    <property type="component" value="Unplaced"/>
</dbReference>
<dbReference type="InterPro" id="IPR036397">
    <property type="entry name" value="RNaseH_sf"/>
</dbReference>
<accession>A0A1I7WAE3</accession>
<dbReference type="WBParaSite" id="Hba_01629">
    <property type="protein sequence ID" value="Hba_01629"/>
    <property type="gene ID" value="Hba_01629"/>
</dbReference>
<sequence>MSRGKNITSNQRVIIYVLLDQNLSQVQIAKKLEFSRCSVQNATKHITPCFFEELKGPTDWTKDNLLPYARSQRLGRDWIFQQENDPKHSSNATKPLNPMVHLWNDVEKEVRRQKPSNIKELEAVIKTAWAHISVQRCANLVDSMPRRCVAVITNFGYLQSISYVLTYCYCCC</sequence>
<evidence type="ECO:0000313" key="2">
    <source>
        <dbReference type="WBParaSite" id="Hba_01629"/>
    </source>
</evidence>
<reference evidence="2" key="1">
    <citation type="submission" date="2016-11" db="UniProtKB">
        <authorList>
            <consortium name="WormBaseParasite"/>
        </authorList>
    </citation>
    <scope>IDENTIFICATION</scope>
</reference>